<evidence type="ECO:0000259" key="1">
    <source>
        <dbReference type="Pfam" id="PF12705"/>
    </source>
</evidence>
<dbReference type="Proteomes" id="UP000178425">
    <property type="component" value="Unassembled WGS sequence"/>
</dbReference>
<feature type="domain" description="PD-(D/E)XK endonuclease-like" evidence="1">
    <location>
        <begin position="15"/>
        <end position="235"/>
    </location>
</feature>
<proteinExistence type="predicted"/>
<dbReference type="EMBL" id="MFHI01000002">
    <property type="protein sequence ID" value="OGF79440.1"/>
    <property type="molecule type" value="Genomic_DNA"/>
</dbReference>
<dbReference type="Gene3D" id="3.90.320.10">
    <property type="match status" value="1"/>
</dbReference>
<accession>A0A1F5WUW8</accession>
<reference evidence="2 3" key="1">
    <citation type="journal article" date="2016" name="Nat. Commun.">
        <title>Thousands of microbial genomes shed light on interconnected biogeochemical processes in an aquifer system.</title>
        <authorList>
            <person name="Anantharaman K."/>
            <person name="Brown C.T."/>
            <person name="Hug L.A."/>
            <person name="Sharon I."/>
            <person name="Castelle C.J."/>
            <person name="Probst A.J."/>
            <person name="Thomas B.C."/>
            <person name="Singh A."/>
            <person name="Wilkins M.J."/>
            <person name="Karaoz U."/>
            <person name="Brodie E.L."/>
            <person name="Williams K.H."/>
            <person name="Hubbard S.S."/>
            <person name="Banfield J.F."/>
        </authorList>
    </citation>
    <scope>NUCLEOTIDE SEQUENCE [LARGE SCALE GENOMIC DNA]</scope>
</reference>
<sequence>MKKIFDLDSDAPFKISRSKIDLFIECPRCFYLDRVLGIGRPPGFPFTLNSAVDKLLKQEFDIHRANGTQHPLQRRYGIDAMPAAHEELDIWRENFKGIQFHHESTNLLVTGAIDDLWLNSKKEYIIVDYKATAKAEPVVALDKEWHDGYKRQMEIYQWLLIQKGYKVSPTGYFVYCTGKTDAKAFDGKLEFAINLISYEGKTEWIEPALKKIKKCLTAGEIPSADPECDYCNYRHASFKVEAGEV</sequence>
<dbReference type="InterPro" id="IPR011604">
    <property type="entry name" value="PDDEXK-like_dom_sf"/>
</dbReference>
<organism evidence="2 3">
    <name type="scientific">Candidatus Giovannonibacteria bacterium RIFCSPHIGHO2_02_43_13</name>
    <dbReference type="NCBI Taxonomy" id="1798330"/>
    <lineage>
        <taxon>Bacteria</taxon>
        <taxon>Candidatus Giovannoniibacteriota</taxon>
    </lineage>
</organism>
<gene>
    <name evidence="2" type="ORF">A2W54_01695</name>
</gene>
<name>A0A1F5WUW8_9BACT</name>
<protein>
    <recommendedName>
        <fullName evidence="1">PD-(D/E)XK endonuclease-like domain-containing protein</fullName>
    </recommendedName>
</protein>
<evidence type="ECO:0000313" key="2">
    <source>
        <dbReference type="EMBL" id="OGF79440.1"/>
    </source>
</evidence>
<comment type="caution">
    <text evidence="2">The sequence shown here is derived from an EMBL/GenBank/DDBJ whole genome shotgun (WGS) entry which is preliminary data.</text>
</comment>
<dbReference type="Pfam" id="PF12705">
    <property type="entry name" value="PDDEXK_1"/>
    <property type="match status" value="1"/>
</dbReference>
<evidence type="ECO:0000313" key="3">
    <source>
        <dbReference type="Proteomes" id="UP000178425"/>
    </source>
</evidence>
<dbReference type="AlphaFoldDB" id="A0A1F5WUW8"/>
<dbReference type="InterPro" id="IPR038726">
    <property type="entry name" value="PDDEXK_AddAB-type"/>
</dbReference>